<organism evidence="1">
    <name type="scientific">uncultured Caudovirales phage</name>
    <dbReference type="NCBI Taxonomy" id="2100421"/>
    <lineage>
        <taxon>Viruses</taxon>
        <taxon>Duplodnaviria</taxon>
        <taxon>Heunggongvirae</taxon>
        <taxon>Uroviricota</taxon>
        <taxon>Caudoviricetes</taxon>
        <taxon>Peduoviridae</taxon>
        <taxon>Maltschvirus</taxon>
        <taxon>Maltschvirus maltsch</taxon>
    </lineage>
</organism>
<proteinExistence type="predicted"/>
<sequence length="132" mass="14654">MRALIEALKDSVLTQDDVSNIKSVLDHKKLTFDSFGWDSNVGTGEAKKYGVSGAHGNLYDFVTYDPEGRQRADHYGGDGDRDSEGWDRDYAEPLRKWAQSKLDAAMGKSAYRANVGDKGDLYIDMGRGVSKR</sequence>
<protein>
    <submittedName>
        <fullName evidence="1">Uncharacterized protein</fullName>
    </submittedName>
</protein>
<accession>A0A6J5RXV9</accession>
<evidence type="ECO:0000313" key="1">
    <source>
        <dbReference type="EMBL" id="CAB4203464.1"/>
    </source>
</evidence>
<name>A0A6J5RXV9_9CAUD</name>
<reference evidence="1" key="1">
    <citation type="submission" date="2020-05" db="EMBL/GenBank/DDBJ databases">
        <authorList>
            <person name="Chiriac C."/>
            <person name="Salcher M."/>
            <person name="Ghai R."/>
            <person name="Kavagutti S V."/>
        </authorList>
    </citation>
    <scope>NUCLEOTIDE SEQUENCE</scope>
</reference>
<gene>
    <name evidence="1" type="ORF">UFOVP1382_80</name>
</gene>
<dbReference type="EMBL" id="LR797331">
    <property type="protein sequence ID" value="CAB4203464.1"/>
    <property type="molecule type" value="Genomic_DNA"/>
</dbReference>